<reference evidence="3 4" key="1">
    <citation type="journal article" date="2018" name="Mol. Plant">
        <title>The genome of Artemisia annua provides insight into the evolution of Asteraceae family and artemisinin biosynthesis.</title>
        <authorList>
            <person name="Shen Q."/>
            <person name="Zhang L."/>
            <person name="Liao Z."/>
            <person name="Wang S."/>
            <person name="Yan T."/>
            <person name="Shi P."/>
            <person name="Liu M."/>
            <person name="Fu X."/>
            <person name="Pan Q."/>
            <person name="Wang Y."/>
            <person name="Lv Z."/>
            <person name="Lu X."/>
            <person name="Zhang F."/>
            <person name="Jiang W."/>
            <person name="Ma Y."/>
            <person name="Chen M."/>
            <person name="Hao X."/>
            <person name="Li L."/>
            <person name="Tang Y."/>
            <person name="Lv G."/>
            <person name="Zhou Y."/>
            <person name="Sun X."/>
            <person name="Brodelius P.E."/>
            <person name="Rose J.K.C."/>
            <person name="Tang K."/>
        </authorList>
    </citation>
    <scope>NUCLEOTIDE SEQUENCE [LARGE SCALE GENOMIC DNA]</scope>
    <source>
        <strain evidence="4">cv. Huhao1</strain>
        <tissue evidence="3">Leaf</tissue>
    </source>
</reference>
<dbReference type="STRING" id="35608.A0A2U1NRL2"/>
<evidence type="ECO:0000256" key="1">
    <source>
        <dbReference type="ARBA" id="ARBA00022737"/>
    </source>
</evidence>
<dbReference type="PANTHER" id="PTHR47926:SF347">
    <property type="entry name" value="PENTATRICOPEPTIDE REPEAT-CONTAINING PROTEIN"/>
    <property type="match status" value="1"/>
</dbReference>
<dbReference type="InterPro" id="IPR046960">
    <property type="entry name" value="PPR_At4g14850-like_plant"/>
</dbReference>
<dbReference type="GO" id="GO:0009451">
    <property type="term" value="P:RNA modification"/>
    <property type="evidence" value="ECO:0007669"/>
    <property type="project" value="InterPro"/>
</dbReference>
<sequence length="145" mass="17000">MDIYHLYLCKVIGHIDLVIREEDKRWMYKDEVTKVFGDSIKASFPELEEDEKADINFCPKRVPDYYVWDLVSWNLMISGCVKIGFAKGALELFEDMKRDGFDPDEMTAVSVLRECGDIGNLELGKVVEEYFVENEMEMNYYVGRR</sequence>
<evidence type="ECO:0000313" key="4">
    <source>
        <dbReference type="Proteomes" id="UP000245207"/>
    </source>
</evidence>
<gene>
    <name evidence="3" type="ORF">CTI12_AA236780</name>
</gene>
<evidence type="ECO:0000313" key="3">
    <source>
        <dbReference type="EMBL" id="PWA76159.1"/>
    </source>
</evidence>
<dbReference type="OrthoDB" id="809844at2759"/>
<protein>
    <submittedName>
        <fullName evidence="3">Pentatricopeptide repeat-containing protein</fullName>
    </submittedName>
</protein>
<dbReference type="Pfam" id="PF13041">
    <property type="entry name" value="PPR_2"/>
    <property type="match status" value="1"/>
</dbReference>
<dbReference type="EMBL" id="PKPP01002306">
    <property type="protein sequence ID" value="PWA76159.1"/>
    <property type="molecule type" value="Genomic_DNA"/>
</dbReference>
<keyword evidence="4" id="KW-1185">Reference proteome</keyword>
<dbReference type="PANTHER" id="PTHR47926">
    <property type="entry name" value="PENTATRICOPEPTIDE REPEAT-CONTAINING PROTEIN"/>
    <property type="match status" value="1"/>
</dbReference>
<evidence type="ECO:0000256" key="2">
    <source>
        <dbReference type="PROSITE-ProRule" id="PRU00708"/>
    </source>
</evidence>
<feature type="repeat" description="PPR" evidence="2">
    <location>
        <begin position="69"/>
        <end position="103"/>
    </location>
</feature>
<keyword evidence="1" id="KW-0677">Repeat</keyword>
<dbReference type="NCBIfam" id="TIGR00756">
    <property type="entry name" value="PPR"/>
    <property type="match status" value="1"/>
</dbReference>
<dbReference type="GO" id="GO:0003723">
    <property type="term" value="F:RNA binding"/>
    <property type="evidence" value="ECO:0007669"/>
    <property type="project" value="InterPro"/>
</dbReference>
<accession>A0A2U1NRL2</accession>
<proteinExistence type="predicted"/>
<name>A0A2U1NRL2_ARTAN</name>
<dbReference type="Proteomes" id="UP000245207">
    <property type="component" value="Unassembled WGS sequence"/>
</dbReference>
<dbReference type="AlphaFoldDB" id="A0A2U1NRL2"/>
<organism evidence="3 4">
    <name type="scientific">Artemisia annua</name>
    <name type="common">Sweet wormwood</name>
    <dbReference type="NCBI Taxonomy" id="35608"/>
    <lineage>
        <taxon>Eukaryota</taxon>
        <taxon>Viridiplantae</taxon>
        <taxon>Streptophyta</taxon>
        <taxon>Embryophyta</taxon>
        <taxon>Tracheophyta</taxon>
        <taxon>Spermatophyta</taxon>
        <taxon>Magnoliopsida</taxon>
        <taxon>eudicotyledons</taxon>
        <taxon>Gunneridae</taxon>
        <taxon>Pentapetalae</taxon>
        <taxon>asterids</taxon>
        <taxon>campanulids</taxon>
        <taxon>Asterales</taxon>
        <taxon>Asteraceae</taxon>
        <taxon>Asteroideae</taxon>
        <taxon>Anthemideae</taxon>
        <taxon>Artemisiinae</taxon>
        <taxon>Artemisia</taxon>
    </lineage>
</organism>
<dbReference type="InterPro" id="IPR011990">
    <property type="entry name" value="TPR-like_helical_dom_sf"/>
</dbReference>
<dbReference type="InterPro" id="IPR002885">
    <property type="entry name" value="PPR_rpt"/>
</dbReference>
<comment type="caution">
    <text evidence="3">The sequence shown here is derived from an EMBL/GenBank/DDBJ whole genome shotgun (WGS) entry which is preliminary data.</text>
</comment>
<dbReference type="PROSITE" id="PS51375">
    <property type="entry name" value="PPR"/>
    <property type="match status" value="1"/>
</dbReference>
<dbReference type="Gene3D" id="1.25.40.10">
    <property type="entry name" value="Tetratricopeptide repeat domain"/>
    <property type="match status" value="1"/>
</dbReference>